<keyword evidence="9" id="KW-0812">Transmembrane</keyword>
<dbReference type="SMART" id="SM00388">
    <property type="entry name" value="HisKA"/>
    <property type="match status" value="1"/>
</dbReference>
<dbReference type="InterPro" id="IPR050736">
    <property type="entry name" value="Sensor_HK_Regulatory"/>
</dbReference>
<reference evidence="12 13" key="1">
    <citation type="submission" date="2018-07" db="EMBL/GenBank/DDBJ databases">
        <title>Freshwater and sediment microbial communities from various areas in North America, analyzing microbe dynamics in response to fracking.</title>
        <authorList>
            <person name="Lamendella R."/>
        </authorList>
    </citation>
    <scope>NUCLEOTIDE SEQUENCE [LARGE SCALE GENOMIC DNA]</scope>
    <source>
        <strain evidence="12 13">160A</strain>
    </source>
</reference>
<dbReference type="RefSeq" id="WP_114436595.1">
    <property type="nucleotide sequence ID" value="NZ_QPIZ01000005.1"/>
</dbReference>
<dbReference type="Gene3D" id="3.30.565.10">
    <property type="entry name" value="Histidine kinase-like ATPase, C-terminal domain"/>
    <property type="match status" value="1"/>
</dbReference>
<sequence>MYGFRKKLLILMLLLTASAMLLTGVPGIFFARQQANNDALAHMKQITRLASSDVEKQFTHIEEVSMALEAVIRSTFDKSTDFRDDASLNRYKQKITPQLREILHLMRPMSLWIVFNTEDFEGRHTISFFDKKGNGVYHRSKEYSIQEKDLFHPSMNWWTRALTQGEIWTLPYYWQTWNMEVISYSRAVYVDSTLIGCLGSDFLYHELEDHLDSIFNFNTGCLILLNEKNELVYSSSGGQPLPDETLELIKQLPENTDSRLLPHPGSKNFIHSVSQLRNGWSVVLSVSRKEIFTDANKLMFHLGIVFLSGFIITILLALYFSKNVTSPVKYLLRKFRRAADGDLDTRANIQTKDEMQELGDHFNKMMEELQKSFNDLKSAQNKLSREKERALESDSLKSSFLENLSHEVRTPLMAIVGFSELMADPASTEKEREDFFSHIAQNSNQLVRFIEDTLLFAQLEKEQAPVRMSQFKIQDALLELKQEFESFRRKQKPDLFFRTLSDDCDMTIYSDPALLKRMIRYLLDNAFKFTDKGGVTLLCRSTDHHFEIIVSDSGIGISDDKTDLVFRKFCKVVESNTRVYDGAGIGLTNARGIALLLNGTIELSSTRGEGTSVKVSFPLNNEV</sequence>
<name>A0A368V8T1_9BACT</name>
<dbReference type="Pfam" id="PF00672">
    <property type="entry name" value="HAMP"/>
    <property type="match status" value="1"/>
</dbReference>
<keyword evidence="5" id="KW-0808">Transferase</keyword>
<dbReference type="Gene3D" id="6.10.340.10">
    <property type="match status" value="1"/>
</dbReference>
<dbReference type="InterPro" id="IPR003594">
    <property type="entry name" value="HATPase_dom"/>
</dbReference>
<dbReference type="Gene3D" id="3.30.450.20">
    <property type="entry name" value="PAS domain"/>
    <property type="match status" value="1"/>
</dbReference>
<comment type="subcellular location">
    <subcellularLocation>
        <location evidence="2">Membrane</location>
    </subcellularLocation>
</comment>
<dbReference type="PROSITE" id="PS50109">
    <property type="entry name" value="HIS_KIN"/>
    <property type="match status" value="1"/>
</dbReference>
<dbReference type="SUPFAM" id="SSF47384">
    <property type="entry name" value="Homodimeric domain of signal transducing histidine kinase"/>
    <property type="match status" value="1"/>
</dbReference>
<evidence type="ECO:0000256" key="1">
    <source>
        <dbReference type="ARBA" id="ARBA00000085"/>
    </source>
</evidence>
<keyword evidence="8" id="KW-0175">Coiled coil</keyword>
<dbReference type="EMBL" id="QPIZ01000005">
    <property type="protein sequence ID" value="RCW37528.1"/>
    <property type="molecule type" value="Genomic_DNA"/>
</dbReference>
<dbReference type="InterPro" id="IPR003661">
    <property type="entry name" value="HisK_dim/P_dom"/>
</dbReference>
<keyword evidence="7" id="KW-0902">Two-component regulatory system</keyword>
<dbReference type="SUPFAM" id="SSF55874">
    <property type="entry name" value="ATPase domain of HSP90 chaperone/DNA topoisomerase II/histidine kinase"/>
    <property type="match status" value="1"/>
</dbReference>
<dbReference type="PRINTS" id="PR00344">
    <property type="entry name" value="BCTRLSENSOR"/>
</dbReference>
<dbReference type="CDD" id="cd00082">
    <property type="entry name" value="HisKA"/>
    <property type="match status" value="1"/>
</dbReference>
<keyword evidence="6 12" id="KW-0418">Kinase</keyword>
<proteinExistence type="predicted"/>
<protein>
    <recommendedName>
        <fullName evidence="3">histidine kinase</fullName>
        <ecNumber evidence="3">2.7.13.3</ecNumber>
    </recommendedName>
</protein>
<dbReference type="EC" id="2.7.13.3" evidence="3"/>
<feature type="coiled-coil region" evidence="8">
    <location>
        <begin position="362"/>
        <end position="389"/>
    </location>
</feature>
<dbReference type="Gene3D" id="1.10.287.130">
    <property type="match status" value="1"/>
</dbReference>
<dbReference type="SUPFAM" id="SSF158472">
    <property type="entry name" value="HAMP domain-like"/>
    <property type="match status" value="1"/>
</dbReference>
<dbReference type="InterPro" id="IPR005467">
    <property type="entry name" value="His_kinase_dom"/>
</dbReference>
<evidence type="ECO:0000259" key="10">
    <source>
        <dbReference type="PROSITE" id="PS50109"/>
    </source>
</evidence>
<evidence type="ECO:0000256" key="3">
    <source>
        <dbReference type="ARBA" id="ARBA00012438"/>
    </source>
</evidence>
<dbReference type="Pfam" id="PF02518">
    <property type="entry name" value="HATPase_c"/>
    <property type="match status" value="1"/>
</dbReference>
<dbReference type="CDD" id="cd06225">
    <property type="entry name" value="HAMP"/>
    <property type="match status" value="1"/>
</dbReference>
<evidence type="ECO:0000256" key="7">
    <source>
        <dbReference type="ARBA" id="ARBA00023012"/>
    </source>
</evidence>
<dbReference type="InterPro" id="IPR036890">
    <property type="entry name" value="HATPase_C_sf"/>
</dbReference>
<dbReference type="Pfam" id="PF22673">
    <property type="entry name" value="MCP-like_PDC_1"/>
    <property type="match status" value="1"/>
</dbReference>
<feature type="domain" description="Histidine kinase" evidence="10">
    <location>
        <begin position="403"/>
        <end position="621"/>
    </location>
</feature>
<dbReference type="Pfam" id="PF00512">
    <property type="entry name" value="HisKA"/>
    <property type="match status" value="1"/>
</dbReference>
<evidence type="ECO:0000256" key="4">
    <source>
        <dbReference type="ARBA" id="ARBA00022553"/>
    </source>
</evidence>
<evidence type="ECO:0000256" key="5">
    <source>
        <dbReference type="ARBA" id="ARBA00022679"/>
    </source>
</evidence>
<feature type="transmembrane region" description="Helical" evidence="9">
    <location>
        <begin position="298"/>
        <end position="320"/>
    </location>
</feature>
<evidence type="ECO:0000313" key="13">
    <source>
        <dbReference type="Proteomes" id="UP000252733"/>
    </source>
</evidence>
<dbReference type="SMART" id="SM00387">
    <property type="entry name" value="HATPase_c"/>
    <property type="match status" value="1"/>
</dbReference>
<organism evidence="12 13">
    <name type="scientific">Marinilabilia salmonicolor</name>
    <dbReference type="NCBI Taxonomy" id="989"/>
    <lineage>
        <taxon>Bacteria</taxon>
        <taxon>Pseudomonadati</taxon>
        <taxon>Bacteroidota</taxon>
        <taxon>Bacteroidia</taxon>
        <taxon>Marinilabiliales</taxon>
        <taxon>Marinilabiliaceae</taxon>
        <taxon>Marinilabilia</taxon>
    </lineage>
</organism>
<keyword evidence="4" id="KW-0597">Phosphoprotein</keyword>
<keyword evidence="9" id="KW-1133">Transmembrane helix</keyword>
<dbReference type="SMART" id="SM00304">
    <property type="entry name" value="HAMP"/>
    <property type="match status" value="1"/>
</dbReference>
<keyword evidence="13" id="KW-1185">Reference proteome</keyword>
<dbReference type="GO" id="GO:0000155">
    <property type="term" value="F:phosphorelay sensor kinase activity"/>
    <property type="evidence" value="ECO:0007669"/>
    <property type="project" value="InterPro"/>
</dbReference>
<keyword evidence="9" id="KW-0472">Membrane</keyword>
<feature type="domain" description="HAMP" evidence="11">
    <location>
        <begin position="322"/>
        <end position="374"/>
    </location>
</feature>
<gene>
    <name evidence="12" type="ORF">DFO77_10536</name>
</gene>
<dbReference type="Proteomes" id="UP000252733">
    <property type="component" value="Unassembled WGS sequence"/>
</dbReference>
<evidence type="ECO:0000256" key="6">
    <source>
        <dbReference type="ARBA" id="ARBA00022777"/>
    </source>
</evidence>
<evidence type="ECO:0000259" key="11">
    <source>
        <dbReference type="PROSITE" id="PS50885"/>
    </source>
</evidence>
<evidence type="ECO:0000256" key="2">
    <source>
        <dbReference type="ARBA" id="ARBA00004370"/>
    </source>
</evidence>
<evidence type="ECO:0000313" key="12">
    <source>
        <dbReference type="EMBL" id="RCW37528.1"/>
    </source>
</evidence>
<comment type="caution">
    <text evidence="12">The sequence shown here is derived from an EMBL/GenBank/DDBJ whole genome shotgun (WGS) entry which is preliminary data.</text>
</comment>
<accession>A0A368V8T1</accession>
<dbReference type="PANTHER" id="PTHR43711:SF1">
    <property type="entry name" value="HISTIDINE KINASE 1"/>
    <property type="match status" value="1"/>
</dbReference>
<dbReference type="PROSITE" id="PS50885">
    <property type="entry name" value="HAMP"/>
    <property type="match status" value="1"/>
</dbReference>
<dbReference type="PANTHER" id="PTHR43711">
    <property type="entry name" value="TWO-COMPONENT HISTIDINE KINASE"/>
    <property type="match status" value="1"/>
</dbReference>
<dbReference type="InterPro" id="IPR036097">
    <property type="entry name" value="HisK_dim/P_sf"/>
</dbReference>
<evidence type="ECO:0000256" key="8">
    <source>
        <dbReference type="SAM" id="Coils"/>
    </source>
</evidence>
<dbReference type="InterPro" id="IPR003660">
    <property type="entry name" value="HAMP_dom"/>
</dbReference>
<comment type="catalytic activity">
    <reaction evidence="1">
        <text>ATP + protein L-histidine = ADP + protein N-phospho-L-histidine.</text>
        <dbReference type="EC" id="2.7.13.3"/>
    </reaction>
</comment>
<dbReference type="AlphaFoldDB" id="A0A368V8T1"/>
<dbReference type="GO" id="GO:0016020">
    <property type="term" value="C:membrane"/>
    <property type="evidence" value="ECO:0007669"/>
    <property type="project" value="UniProtKB-SubCell"/>
</dbReference>
<evidence type="ECO:0000256" key="9">
    <source>
        <dbReference type="SAM" id="Phobius"/>
    </source>
</evidence>
<dbReference type="InterPro" id="IPR004358">
    <property type="entry name" value="Sig_transdc_His_kin-like_C"/>
</dbReference>